<keyword evidence="11" id="KW-1185">Reference proteome</keyword>
<feature type="transmembrane region" description="Helical" evidence="9">
    <location>
        <begin position="264"/>
        <end position="284"/>
    </location>
</feature>
<dbReference type="RefSeq" id="WP_013706958.1">
    <property type="nucleotide sequence ID" value="NC_015388.1"/>
</dbReference>
<feature type="transmembrane region" description="Helical" evidence="9">
    <location>
        <begin position="15"/>
        <end position="35"/>
    </location>
</feature>
<keyword evidence="4 9" id="KW-0812">Transmembrane</keyword>
<keyword evidence="6 9" id="KW-1133">Transmembrane helix</keyword>
<proteinExistence type="inferred from homology"/>
<evidence type="ECO:0000256" key="7">
    <source>
        <dbReference type="ARBA" id="ARBA00023136"/>
    </source>
</evidence>
<evidence type="ECO:0000313" key="11">
    <source>
        <dbReference type="Proteomes" id="UP000000483"/>
    </source>
</evidence>
<sequence length="290" mass="30132">MTELLQYLFSGLTNGAIYALIGLGFSIIFNATAIINFAQGEFVMLGALTAISFYSFGLSLPLAFILSVVVVTAVGLGFERLAIRPAREATPISLIIITVGGGVLIKGLAMLLWGKDAYSLPPFSGREPLSIVGATILPQSLWIIGLMFILVAGLELFLRFTLLGKAMRAASFNPVAARLVGIRVSQMVQFSFGLSSALGAVAGVLIAPITMGVYDMGSMLGLKGFCAAVIGGLGSSFGGVLGGLVLGVAEAFASGLLSSGYRDAVAFLILLLVLFLRPQGLIGLRSTRSS</sequence>
<dbReference type="STRING" id="880072.Desac_2018"/>
<comment type="subcellular location">
    <subcellularLocation>
        <location evidence="1">Cell membrane</location>
        <topology evidence="1">Multi-pass membrane protein</topology>
    </subcellularLocation>
</comment>
<dbReference type="KEGG" id="dao:Desac_2018"/>
<evidence type="ECO:0000256" key="3">
    <source>
        <dbReference type="ARBA" id="ARBA00022475"/>
    </source>
</evidence>
<feature type="transmembrane region" description="Helical" evidence="9">
    <location>
        <begin position="134"/>
        <end position="158"/>
    </location>
</feature>
<gene>
    <name evidence="10" type="ordered locus">Desac_2018</name>
</gene>
<dbReference type="eggNOG" id="COG0559">
    <property type="taxonomic scope" value="Bacteria"/>
</dbReference>
<evidence type="ECO:0000256" key="4">
    <source>
        <dbReference type="ARBA" id="ARBA00022692"/>
    </source>
</evidence>
<dbReference type="Pfam" id="PF02653">
    <property type="entry name" value="BPD_transp_2"/>
    <property type="match status" value="1"/>
</dbReference>
<evidence type="ECO:0000256" key="6">
    <source>
        <dbReference type="ARBA" id="ARBA00022989"/>
    </source>
</evidence>
<evidence type="ECO:0000256" key="8">
    <source>
        <dbReference type="ARBA" id="ARBA00037998"/>
    </source>
</evidence>
<keyword evidence="3" id="KW-1003">Cell membrane</keyword>
<feature type="transmembrane region" description="Helical" evidence="9">
    <location>
        <begin position="94"/>
        <end position="114"/>
    </location>
</feature>
<dbReference type="Proteomes" id="UP000000483">
    <property type="component" value="Chromosome"/>
</dbReference>
<dbReference type="OrthoDB" id="9807115at2"/>
<dbReference type="InterPro" id="IPR001851">
    <property type="entry name" value="ABC_transp_permease"/>
</dbReference>
<evidence type="ECO:0000256" key="1">
    <source>
        <dbReference type="ARBA" id="ARBA00004651"/>
    </source>
</evidence>
<keyword evidence="7 9" id="KW-0472">Membrane</keyword>
<evidence type="ECO:0000256" key="5">
    <source>
        <dbReference type="ARBA" id="ARBA00022970"/>
    </source>
</evidence>
<dbReference type="GO" id="GO:0022857">
    <property type="term" value="F:transmembrane transporter activity"/>
    <property type="evidence" value="ECO:0007669"/>
    <property type="project" value="InterPro"/>
</dbReference>
<dbReference type="AlphaFoldDB" id="F2NI80"/>
<name>F2NI80_DESAR</name>
<dbReference type="GO" id="GO:0006865">
    <property type="term" value="P:amino acid transport"/>
    <property type="evidence" value="ECO:0007669"/>
    <property type="project" value="UniProtKB-KW"/>
</dbReference>
<comment type="similarity">
    <text evidence="8">Belongs to the binding-protein-dependent transport system permease family. LivHM subfamily.</text>
</comment>
<dbReference type="PANTHER" id="PTHR11795:SF450">
    <property type="entry name" value="ABC TRANSPORTER PERMEASE PROTEIN"/>
    <property type="match status" value="1"/>
</dbReference>
<dbReference type="CDD" id="cd06582">
    <property type="entry name" value="TM_PBP1_LivH_like"/>
    <property type="match status" value="1"/>
</dbReference>
<dbReference type="PANTHER" id="PTHR11795">
    <property type="entry name" value="BRANCHED-CHAIN AMINO ACID TRANSPORT SYSTEM PERMEASE PROTEIN LIVH"/>
    <property type="match status" value="1"/>
</dbReference>
<protein>
    <submittedName>
        <fullName evidence="10">ABC-type transporter, integral membrane subunit</fullName>
    </submittedName>
</protein>
<reference evidence="10 11" key="1">
    <citation type="journal article" date="2011" name="Stand. Genomic Sci.">
        <title>Complete genome sequence of the acetate-degrading sulfate reducer Desulfobacca acetoxidans type strain (ASRB2).</title>
        <authorList>
            <person name="Goker M."/>
            <person name="Teshima H."/>
            <person name="Lapidus A."/>
            <person name="Nolan M."/>
            <person name="Lucas S."/>
            <person name="Hammon N."/>
            <person name="Deshpande S."/>
            <person name="Cheng J.F."/>
            <person name="Tapia R."/>
            <person name="Han C."/>
            <person name="Goodwin L."/>
            <person name="Pitluck S."/>
            <person name="Huntemann M."/>
            <person name="Liolios K."/>
            <person name="Ivanova N."/>
            <person name="Pagani I."/>
            <person name="Mavromatis K."/>
            <person name="Ovchinikova G."/>
            <person name="Pati A."/>
            <person name="Chen A."/>
            <person name="Palaniappan K."/>
            <person name="Land M."/>
            <person name="Hauser L."/>
            <person name="Brambilla E.M."/>
            <person name="Rohde M."/>
            <person name="Spring S."/>
            <person name="Detter J.C."/>
            <person name="Woyke T."/>
            <person name="Bristow J."/>
            <person name="Eisen J.A."/>
            <person name="Markowitz V."/>
            <person name="Hugenholtz P."/>
            <person name="Kyrpides N.C."/>
            <person name="Klenk H.P."/>
        </authorList>
    </citation>
    <scope>NUCLEOTIDE SEQUENCE [LARGE SCALE GENOMIC DNA]</scope>
    <source>
        <strain evidence="11">ATCC 700848 / DSM 11109 / ASRB2</strain>
    </source>
</reference>
<feature type="transmembrane region" description="Helical" evidence="9">
    <location>
        <begin position="194"/>
        <end position="214"/>
    </location>
</feature>
<evidence type="ECO:0000313" key="10">
    <source>
        <dbReference type="EMBL" id="AEB09849.1"/>
    </source>
</evidence>
<organism evidence="10 11">
    <name type="scientific">Desulfobacca acetoxidans (strain ATCC 700848 / DSM 11109 / ASRB2)</name>
    <dbReference type="NCBI Taxonomy" id="880072"/>
    <lineage>
        <taxon>Bacteria</taxon>
        <taxon>Pseudomonadati</taxon>
        <taxon>Thermodesulfobacteriota</taxon>
        <taxon>Desulfobaccia</taxon>
        <taxon>Desulfobaccales</taxon>
        <taxon>Desulfobaccaceae</taxon>
        <taxon>Desulfobacca</taxon>
    </lineage>
</organism>
<evidence type="ECO:0000256" key="9">
    <source>
        <dbReference type="SAM" id="Phobius"/>
    </source>
</evidence>
<dbReference type="GO" id="GO:0005886">
    <property type="term" value="C:plasma membrane"/>
    <property type="evidence" value="ECO:0007669"/>
    <property type="project" value="UniProtKB-SubCell"/>
</dbReference>
<accession>F2NI80</accession>
<evidence type="ECO:0000256" key="2">
    <source>
        <dbReference type="ARBA" id="ARBA00022448"/>
    </source>
</evidence>
<reference evidence="11" key="2">
    <citation type="submission" date="2011-03" db="EMBL/GenBank/DDBJ databases">
        <title>The complete genome of Desulfobacca acetoxidans DSM 11109.</title>
        <authorList>
            <consortium name="US DOE Joint Genome Institute (JGI-PGF)"/>
            <person name="Lucas S."/>
            <person name="Copeland A."/>
            <person name="Lapidus A."/>
            <person name="Bruce D."/>
            <person name="Goodwin L."/>
            <person name="Pitluck S."/>
            <person name="Peters L."/>
            <person name="Kyrpides N."/>
            <person name="Mavromatis K."/>
            <person name="Ivanova N."/>
            <person name="Ovchinnikova G."/>
            <person name="Teshima H."/>
            <person name="Detter J.C."/>
            <person name="Han C."/>
            <person name="Land M."/>
            <person name="Hauser L."/>
            <person name="Markowitz V."/>
            <person name="Cheng J.-F."/>
            <person name="Hugenholtz P."/>
            <person name="Woyke T."/>
            <person name="Wu D."/>
            <person name="Spring S."/>
            <person name="Schueler E."/>
            <person name="Brambilla E."/>
            <person name="Klenk H.-P."/>
            <person name="Eisen J.A."/>
        </authorList>
    </citation>
    <scope>NUCLEOTIDE SEQUENCE [LARGE SCALE GENOMIC DNA]</scope>
    <source>
        <strain evidence="11">ATCC 700848 / DSM 11109 / ASRB2</strain>
    </source>
</reference>
<dbReference type="InterPro" id="IPR052157">
    <property type="entry name" value="BCAA_transport_permease"/>
</dbReference>
<dbReference type="HOGENOM" id="CLU_039929_1_1_7"/>
<feature type="transmembrane region" description="Helical" evidence="9">
    <location>
        <begin position="226"/>
        <end position="252"/>
    </location>
</feature>
<keyword evidence="2" id="KW-0813">Transport</keyword>
<keyword evidence="5" id="KW-0029">Amino-acid transport</keyword>
<dbReference type="EMBL" id="CP002629">
    <property type="protein sequence ID" value="AEB09849.1"/>
    <property type="molecule type" value="Genomic_DNA"/>
</dbReference>